<dbReference type="AlphaFoldDB" id="A0A1M4T6W1"/>
<keyword evidence="4" id="KW-0521">NADP</keyword>
<dbReference type="InterPro" id="IPR013785">
    <property type="entry name" value="Aldolase_TIM"/>
</dbReference>
<dbReference type="InterPro" id="IPR001155">
    <property type="entry name" value="OxRdtase_FMN_N"/>
</dbReference>
<proteinExistence type="predicted"/>
<dbReference type="PANTHER" id="PTHR43303:SF4">
    <property type="entry name" value="NADPH DEHYDROGENASE C23G7.10C-RELATED"/>
    <property type="match status" value="1"/>
</dbReference>
<dbReference type="Proteomes" id="UP000184245">
    <property type="component" value="Unassembled WGS sequence"/>
</dbReference>
<evidence type="ECO:0000256" key="2">
    <source>
        <dbReference type="ARBA" id="ARBA00022630"/>
    </source>
</evidence>
<evidence type="ECO:0000256" key="1">
    <source>
        <dbReference type="ARBA" id="ARBA00001917"/>
    </source>
</evidence>
<dbReference type="InterPro" id="IPR044152">
    <property type="entry name" value="YqjM-like"/>
</dbReference>
<evidence type="ECO:0000313" key="7">
    <source>
        <dbReference type="EMBL" id="SHE40272.1"/>
    </source>
</evidence>
<dbReference type="Pfam" id="PF00724">
    <property type="entry name" value="Oxidored_FMN"/>
    <property type="match status" value="1"/>
</dbReference>
<protein>
    <submittedName>
        <fullName evidence="7">2,4-dienoyl-CoA reductase</fullName>
    </submittedName>
</protein>
<evidence type="ECO:0000256" key="3">
    <source>
        <dbReference type="ARBA" id="ARBA00022643"/>
    </source>
</evidence>
<evidence type="ECO:0000313" key="8">
    <source>
        <dbReference type="Proteomes" id="UP000184245"/>
    </source>
</evidence>
<sequence length="334" mass="36483">MPHLFEPFITKHLTLRNRLVFPPMATAKCQADGIITQDVLDYYRQRSQGGYIGMIIAEHSYISPQGKAAAHQMGIHSDDCLPGLRQLADVIKKDGSKAVIQINHAGSACEPALNHHPTLAPSPIKNIRKGFLPDKVMDKDDMLQVIEEFQLAARRAKAAGFDGVEIHCAHGYLLNQFYSPLSNRRTDEYGGSLENRLRLPLEVVTAVRCEVGPDYPVLLRLGACDYMEGGTVLEDSIAAAKMFEKAGVTILDISGGHCGYTIPEASAQPQGYFSSLTQPIKQAVSLPVILTGGITDARAADHLLVSEKADLAGVGRAIYKDPAWMQRACEEYLL</sequence>
<dbReference type="STRING" id="1122155.SAMN02745158_00458"/>
<feature type="domain" description="NADH:flavin oxidoreductase/NADH oxidase N-terminal" evidence="6">
    <location>
        <begin position="4"/>
        <end position="329"/>
    </location>
</feature>
<keyword evidence="5" id="KW-0560">Oxidoreductase</keyword>
<dbReference type="SUPFAM" id="SSF51395">
    <property type="entry name" value="FMN-linked oxidoreductases"/>
    <property type="match status" value="1"/>
</dbReference>
<keyword evidence="2" id="KW-0285">Flavoprotein</keyword>
<accession>A0A1M4T6W1</accession>
<evidence type="ECO:0000256" key="4">
    <source>
        <dbReference type="ARBA" id="ARBA00022857"/>
    </source>
</evidence>
<dbReference type="GO" id="GO:0003959">
    <property type="term" value="F:NADPH dehydrogenase activity"/>
    <property type="evidence" value="ECO:0007669"/>
    <property type="project" value="InterPro"/>
</dbReference>
<comment type="cofactor">
    <cofactor evidence="1">
        <name>FMN</name>
        <dbReference type="ChEBI" id="CHEBI:58210"/>
    </cofactor>
</comment>
<name>A0A1M4T6W1_9CLOT</name>
<gene>
    <name evidence="7" type="ORF">SAMN02745158_00458</name>
</gene>
<evidence type="ECO:0000259" key="6">
    <source>
        <dbReference type="Pfam" id="PF00724"/>
    </source>
</evidence>
<organism evidence="7 8">
    <name type="scientific">Lactonifactor longoviformis DSM 17459</name>
    <dbReference type="NCBI Taxonomy" id="1122155"/>
    <lineage>
        <taxon>Bacteria</taxon>
        <taxon>Bacillati</taxon>
        <taxon>Bacillota</taxon>
        <taxon>Clostridia</taxon>
        <taxon>Eubacteriales</taxon>
        <taxon>Clostridiaceae</taxon>
        <taxon>Lactonifactor</taxon>
    </lineage>
</organism>
<dbReference type="EMBL" id="FQVI01000001">
    <property type="protein sequence ID" value="SHE40272.1"/>
    <property type="molecule type" value="Genomic_DNA"/>
</dbReference>
<reference evidence="7 8" key="1">
    <citation type="submission" date="2016-11" db="EMBL/GenBank/DDBJ databases">
        <authorList>
            <person name="Jaros S."/>
            <person name="Januszkiewicz K."/>
            <person name="Wedrychowicz H."/>
        </authorList>
    </citation>
    <scope>NUCLEOTIDE SEQUENCE [LARGE SCALE GENOMIC DNA]</scope>
    <source>
        <strain evidence="7 8">DSM 17459</strain>
    </source>
</reference>
<dbReference type="CDD" id="cd02803">
    <property type="entry name" value="OYE_like_FMN_family"/>
    <property type="match status" value="1"/>
</dbReference>
<dbReference type="PANTHER" id="PTHR43303">
    <property type="entry name" value="NADPH DEHYDROGENASE C23G7.10C-RELATED"/>
    <property type="match status" value="1"/>
</dbReference>
<dbReference type="Gene3D" id="3.20.20.70">
    <property type="entry name" value="Aldolase class I"/>
    <property type="match status" value="1"/>
</dbReference>
<keyword evidence="3" id="KW-0288">FMN</keyword>
<dbReference type="GO" id="GO:0010181">
    <property type="term" value="F:FMN binding"/>
    <property type="evidence" value="ECO:0007669"/>
    <property type="project" value="InterPro"/>
</dbReference>
<dbReference type="OrthoDB" id="9772736at2"/>
<evidence type="ECO:0000256" key="5">
    <source>
        <dbReference type="ARBA" id="ARBA00023002"/>
    </source>
</evidence>
<dbReference type="GO" id="GO:0050661">
    <property type="term" value="F:NADP binding"/>
    <property type="evidence" value="ECO:0007669"/>
    <property type="project" value="InterPro"/>
</dbReference>
<dbReference type="RefSeq" id="WP_072848631.1">
    <property type="nucleotide sequence ID" value="NZ_FQVI01000001.1"/>
</dbReference>
<keyword evidence="8" id="KW-1185">Reference proteome</keyword>